<evidence type="ECO:0000313" key="2">
    <source>
        <dbReference type="EMBL" id="GFP58824.1"/>
    </source>
</evidence>
<accession>A0A6V8R193</accession>
<dbReference type="AlphaFoldDB" id="A0A6V8R193"/>
<name>A0A6V8R193_TRIAP</name>
<reference evidence="2 3" key="1">
    <citation type="submission" date="2020-07" db="EMBL/GenBank/DDBJ databases">
        <title>Trichoderma asperellum IC-1 whole genome shotgun sequence.</title>
        <authorList>
            <person name="Kanamasa S."/>
            <person name="Takahashi H."/>
        </authorList>
    </citation>
    <scope>NUCLEOTIDE SEQUENCE [LARGE SCALE GENOMIC DNA]</scope>
    <source>
        <strain evidence="2 3">IC-1</strain>
    </source>
</reference>
<feature type="compositionally biased region" description="Polar residues" evidence="1">
    <location>
        <begin position="159"/>
        <end position="173"/>
    </location>
</feature>
<gene>
    <name evidence="2" type="ORF">TASIC1_0011019100</name>
</gene>
<feature type="region of interest" description="Disordered" evidence="1">
    <location>
        <begin position="155"/>
        <end position="174"/>
    </location>
</feature>
<dbReference type="OrthoDB" id="3559235at2759"/>
<protein>
    <recommendedName>
        <fullName evidence="4">NACHT-NTPase and P-loop NTPases N-terminal domain-containing protein</fullName>
    </recommendedName>
</protein>
<dbReference type="EMBL" id="BLZH01000011">
    <property type="protein sequence ID" value="GFP58824.1"/>
    <property type="molecule type" value="Genomic_DNA"/>
</dbReference>
<dbReference type="Proteomes" id="UP000517252">
    <property type="component" value="Unassembled WGS sequence"/>
</dbReference>
<comment type="caution">
    <text evidence="2">The sequence shown here is derived from an EMBL/GenBank/DDBJ whole genome shotgun (WGS) entry which is preliminary data.</text>
</comment>
<evidence type="ECO:0000256" key="1">
    <source>
        <dbReference type="SAM" id="MobiDB-lite"/>
    </source>
</evidence>
<evidence type="ECO:0000313" key="3">
    <source>
        <dbReference type="Proteomes" id="UP000517252"/>
    </source>
</evidence>
<organism evidence="2 3">
    <name type="scientific">Trichoderma asperellum</name>
    <name type="common">Filamentous fungus</name>
    <dbReference type="NCBI Taxonomy" id="101201"/>
    <lineage>
        <taxon>Eukaryota</taxon>
        <taxon>Fungi</taxon>
        <taxon>Dikarya</taxon>
        <taxon>Ascomycota</taxon>
        <taxon>Pezizomycotina</taxon>
        <taxon>Sordariomycetes</taxon>
        <taxon>Hypocreomycetidae</taxon>
        <taxon>Hypocreales</taxon>
        <taxon>Hypocreaceae</taxon>
        <taxon>Trichoderma</taxon>
    </lineage>
</organism>
<sequence>MTQLSKAKDYLSAIKNISGLQNHDFSAEIEAAAAVLQECESLFNKLPGNSMKPSQISLEYVRYEKQLKPMQGHLDKALQQISSRVLDAPVGVKGDLVELSVLNDTNAKVGLIFKKSLALMDFLKEEGMLDGKGLNETISLEPAKFEAFKFSASQKSSSGKTSQTPRTENNTVEGFTRAIIQDNTAGDNMKTFTGNIGFDSGYKSSYTGTSKFLRNKIGNDGALFTGDIGGQAAVEIMKGVWGGK</sequence>
<evidence type="ECO:0008006" key="4">
    <source>
        <dbReference type="Google" id="ProtNLM"/>
    </source>
</evidence>
<proteinExistence type="predicted"/>